<evidence type="ECO:0008006" key="3">
    <source>
        <dbReference type="Google" id="ProtNLM"/>
    </source>
</evidence>
<organism evidence="1 2">
    <name type="scientific">Candidatus Venteria ishoeyi</name>
    <dbReference type="NCBI Taxonomy" id="1899563"/>
    <lineage>
        <taxon>Bacteria</taxon>
        <taxon>Pseudomonadati</taxon>
        <taxon>Pseudomonadota</taxon>
        <taxon>Gammaproteobacteria</taxon>
        <taxon>Thiotrichales</taxon>
        <taxon>Thiotrichaceae</taxon>
        <taxon>Venteria</taxon>
    </lineage>
</organism>
<dbReference type="InterPro" id="IPR021457">
    <property type="entry name" value="DUF3108"/>
</dbReference>
<dbReference type="Pfam" id="PF11306">
    <property type="entry name" value="DUF3108"/>
    <property type="match status" value="1"/>
</dbReference>
<reference evidence="1 2" key="1">
    <citation type="submission" date="2016-10" db="EMBL/GenBank/DDBJ databases">
        <authorList>
            <person name="de Groot N.N."/>
        </authorList>
    </citation>
    <scope>NUCLEOTIDE SEQUENCE [LARGE SCALE GENOMIC DNA]</scope>
    <source>
        <strain evidence="1">MBHS1</strain>
    </source>
</reference>
<evidence type="ECO:0000313" key="1">
    <source>
        <dbReference type="EMBL" id="SEH06901.1"/>
    </source>
</evidence>
<evidence type="ECO:0000313" key="2">
    <source>
        <dbReference type="Proteomes" id="UP000236724"/>
    </source>
</evidence>
<name>A0A1H6FBY1_9GAMM</name>
<dbReference type="AlphaFoldDB" id="A0A1H6FBY1"/>
<dbReference type="Proteomes" id="UP000236724">
    <property type="component" value="Unassembled WGS sequence"/>
</dbReference>
<sequence length="116" mass="13482">MLALQPGTLDPLLSYLMLIRNLQQGKIADFRFLLAEKNEVKYFTLKYEGEETLKTKLGNLKTLKFSRINPDNPERHSAMWCAPDLRYLPVRIDHTEPGNKTISAWISQINHLDRVQ</sequence>
<keyword evidence="2" id="KW-1185">Reference proteome</keyword>
<protein>
    <recommendedName>
        <fullName evidence="3">DUF3108 domain-containing protein</fullName>
    </recommendedName>
</protein>
<proteinExistence type="predicted"/>
<gene>
    <name evidence="1" type="ORF">MBHS_02767</name>
</gene>
<accession>A0A1H6FBY1</accession>
<dbReference type="EMBL" id="FMSV02000511">
    <property type="protein sequence ID" value="SEH06901.1"/>
    <property type="molecule type" value="Genomic_DNA"/>
</dbReference>